<dbReference type="AlphaFoldDB" id="A0A382Q728"/>
<gene>
    <name evidence="2" type="ORF">METZ01_LOCUS333701</name>
</gene>
<sequence>MKIWLFIIICFLFSTSIFASECKIIQLQTNQSIDQTLSNNSEVSQEDSELCEIIVFDNNTDQESDGNVEESDNEVNVEENDLDTNVEKSDNEATIILKKLDQLIDYSKEDLSAVNEVILLPDLWKK</sequence>
<evidence type="ECO:0000256" key="1">
    <source>
        <dbReference type="SAM" id="MobiDB-lite"/>
    </source>
</evidence>
<reference evidence="2" key="1">
    <citation type="submission" date="2018-05" db="EMBL/GenBank/DDBJ databases">
        <authorList>
            <person name="Lanie J.A."/>
            <person name="Ng W.-L."/>
            <person name="Kazmierczak K.M."/>
            <person name="Andrzejewski T.M."/>
            <person name="Davidsen T.M."/>
            <person name="Wayne K.J."/>
            <person name="Tettelin H."/>
            <person name="Glass J.I."/>
            <person name="Rusch D."/>
            <person name="Podicherti R."/>
            <person name="Tsui H.-C.T."/>
            <person name="Winkler M.E."/>
        </authorList>
    </citation>
    <scope>NUCLEOTIDE SEQUENCE</scope>
</reference>
<protein>
    <submittedName>
        <fullName evidence="2">Uncharacterized protein</fullName>
    </submittedName>
</protein>
<organism evidence="2">
    <name type="scientific">marine metagenome</name>
    <dbReference type="NCBI Taxonomy" id="408172"/>
    <lineage>
        <taxon>unclassified sequences</taxon>
        <taxon>metagenomes</taxon>
        <taxon>ecological metagenomes</taxon>
    </lineage>
</organism>
<feature type="region of interest" description="Disordered" evidence="1">
    <location>
        <begin position="59"/>
        <end position="79"/>
    </location>
</feature>
<feature type="non-terminal residue" evidence="2">
    <location>
        <position position="126"/>
    </location>
</feature>
<feature type="compositionally biased region" description="Acidic residues" evidence="1">
    <location>
        <begin position="60"/>
        <end position="79"/>
    </location>
</feature>
<dbReference type="EMBL" id="UINC01112131">
    <property type="protein sequence ID" value="SVC80847.1"/>
    <property type="molecule type" value="Genomic_DNA"/>
</dbReference>
<name>A0A382Q728_9ZZZZ</name>
<accession>A0A382Q728</accession>
<proteinExistence type="predicted"/>
<evidence type="ECO:0000313" key="2">
    <source>
        <dbReference type="EMBL" id="SVC80847.1"/>
    </source>
</evidence>